<organism evidence="1 2">
    <name type="scientific">Persea americana</name>
    <name type="common">Avocado</name>
    <dbReference type="NCBI Taxonomy" id="3435"/>
    <lineage>
        <taxon>Eukaryota</taxon>
        <taxon>Viridiplantae</taxon>
        <taxon>Streptophyta</taxon>
        <taxon>Embryophyta</taxon>
        <taxon>Tracheophyta</taxon>
        <taxon>Spermatophyta</taxon>
        <taxon>Magnoliopsida</taxon>
        <taxon>Magnoliidae</taxon>
        <taxon>Laurales</taxon>
        <taxon>Lauraceae</taxon>
        <taxon>Persea</taxon>
    </lineage>
</organism>
<evidence type="ECO:0000313" key="1">
    <source>
        <dbReference type="EMBL" id="KAJ8626266.1"/>
    </source>
</evidence>
<dbReference type="EMBL" id="CM056814">
    <property type="protein sequence ID" value="KAJ8626266.1"/>
    <property type="molecule type" value="Genomic_DNA"/>
</dbReference>
<accession>A0ACC2KYP0</accession>
<keyword evidence="2" id="KW-1185">Reference proteome</keyword>
<name>A0ACC2KYP0_PERAE</name>
<gene>
    <name evidence="1" type="ORF">MRB53_019573</name>
</gene>
<dbReference type="Proteomes" id="UP001234297">
    <property type="component" value="Chromosome 6"/>
</dbReference>
<protein>
    <submittedName>
        <fullName evidence="1">Uncharacterized protein</fullName>
    </submittedName>
</protein>
<reference evidence="1 2" key="1">
    <citation type="journal article" date="2022" name="Hortic Res">
        <title>A haplotype resolved chromosomal level avocado genome allows analysis of novel avocado genes.</title>
        <authorList>
            <person name="Nath O."/>
            <person name="Fletcher S.J."/>
            <person name="Hayward A."/>
            <person name="Shaw L.M."/>
            <person name="Masouleh A.K."/>
            <person name="Furtado A."/>
            <person name="Henry R.J."/>
            <person name="Mitter N."/>
        </authorList>
    </citation>
    <scope>NUCLEOTIDE SEQUENCE [LARGE SCALE GENOMIC DNA]</scope>
    <source>
        <strain evidence="2">cv. Hass</strain>
    </source>
</reference>
<evidence type="ECO:0000313" key="2">
    <source>
        <dbReference type="Proteomes" id="UP001234297"/>
    </source>
</evidence>
<sequence>METRGFAMAFGKSRASFRNYKLSVFSLLQVVLRGQWRLSPSSSSKKAQTQRNLLQIRVRLLLFFFFILHKTPISRHLQFWSRAQAFRPEMLAICRAKPSEDASRPSPHHATVGLEGNQCYCCNAGGVQSPLDFLQEPVGFFPGGVVLVAHKKIKAPPSPAPVNSSNARRVTPERRRSRTPVRGKVDSGGGDQLENSKPAEQRWPGRIRQANPLTRSLDYTGEKLKAGGMPGSAVRGLQQSVIDNGRRVSMDGRILADLGHGDVGWKALQSKA</sequence>
<proteinExistence type="predicted"/>
<comment type="caution">
    <text evidence="1">The sequence shown here is derived from an EMBL/GenBank/DDBJ whole genome shotgun (WGS) entry which is preliminary data.</text>
</comment>